<dbReference type="AlphaFoldDB" id="M3DBD7"/>
<evidence type="ECO:0000313" key="2">
    <source>
        <dbReference type="EMBL" id="EMF15370.1"/>
    </source>
</evidence>
<dbReference type="OMA" id="RAYHEFH"/>
<dbReference type="OrthoDB" id="5397628at2759"/>
<feature type="region of interest" description="Disordered" evidence="1">
    <location>
        <begin position="68"/>
        <end position="225"/>
    </location>
</feature>
<dbReference type="eggNOG" id="ENOG502S8J5">
    <property type="taxonomic scope" value="Eukaryota"/>
</dbReference>
<dbReference type="STRING" id="692275.M3DBD7"/>
<accession>M3DBD7</accession>
<dbReference type="RefSeq" id="XP_016763491.1">
    <property type="nucleotide sequence ID" value="XM_016907552.1"/>
</dbReference>
<dbReference type="EMBL" id="KB456261">
    <property type="protein sequence ID" value="EMF15370.1"/>
    <property type="molecule type" value="Genomic_DNA"/>
</dbReference>
<protein>
    <recommendedName>
        <fullName evidence="4">DDRGK domain-containing protein</fullName>
    </recommendedName>
</protein>
<feature type="compositionally biased region" description="Basic and acidic residues" evidence="1">
    <location>
        <begin position="152"/>
        <end position="164"/>
    </location>
</feature>
<feature type="compositionally biased region" description="Basic and acidic residues" evidence="1">
    <location>
        <begin position="171"/>
        <end position="225"/>
    </location>
</feature>
<proteinExistence type="predicted"/>
<dbReference type="Proteomes" id="UP000016931">
    <property type="component" value="Unassembled WGS sequence"/>
</dbReference>
<keyword evidence="3" id="KW-1185">Reference proteome</keyword>
<gene>
    <name evidence="2" type="ORF">SEPMUDRAFT_154214</name>
</gene>
<dbReference type="GeneID" id="27904689"/>
<name>M3DBD7_SPHMS</name>
<evidence type="ECO:0000256" key="1">
    <source>
        <dbReference type="SAM" id="MobiDB-lite"/>
    </source>
</evidence>
<evidence type="ECO:0000313" key="3">
    <source>
        <dbReference type="Proteomes" id="UP000016931"/>
    </source>
</evidence>
<organism evidence="2 3">
    <name type="scientific">Sphaerulina musiva (strain SO2202)</name>
    <name type="common">Poplar stem canker fungus</name>
    <name type="synonym">Septoria musiva</name>
    <dbReference type="NCBI Taxonomy" id="692275"/>
    <lineage>
        <taxon>Eukaryota</taxon>
        <taxon>Fungi</taxon>
        <taxon>Dikarya</taxon>
        <taxon>Ascomycota</taxon>
        <taxon>Pezizomycotina</taxon>
        <taxon>Dothideomycetes</taxon>
        <taxon>Dothideomycetidae</taxon>
        <taxon>Mycosphaerellales</taxon>
        <taxon>Mycosphaerellaceae</taxon>
        <taxon>Sphaerulina</taxon>
    </lineage>
</organism>
<sequence length="328" mass="36703">MSVIMSSLMGLLNRLLPFATPGTPVYQDVVHLGLLAVLLYYAPQIQQHLEQRRQGATEQEGRQIHDEPAIPENGAFHQPGVDDVIEPEDDHVRQFPGGNEGAHDENNNDQMPPLRDHAPVDPPVEAGPANPAAARVPPQHRNIGAKKAKSLAKKDQRRAYHEFQRSQGDVQRARDAEGAAEREAAQAAEQARRKANEAKLEEKKAKEREKRREQERRQREEEIQRRERAVRIVREELGESRMCNLFDVARDVGGDHDDVSLEKVLNAAGVLGKGVDGALTMVTSTGWIVRVSEDDMRRAYATTASTFEGDISYEQLGKVLQQVLKEKD</sequence>
<dbReference type="HOGENOM" id="CLU_801643_0_0_1"/>
<evidence type="ECO:0008006" key="4">
    <source>
        <dbReference type="Google" id="ProtNLM"/>
    </source>
</evidence>
<reference evidence="2 3" key="1">
    <citation type="journal article" date="2012" name="PLoS Pathog.">
        <title>Diverse lifestyles and strategies of plant pathogenesis encoded in the genomes of eighteen Dothideomycetes fungi.</title>
        <authorList>
            <person name="Ohm R.A."/>
            <person name="Feau N."/>
            <person name="Henrissat B."/>
            <person name="Schoch C.L."/>
            <person name="Horwitz B.A."/>
            <person name="Barry K.W."/>
            <person name="Condon B.J."/>
            <person name="Copeland A.C."/>
            <person name="Dhillon B."/>
            <person name="Glaser F."/>
            <person name="Hesse C.N."/>
            <person name="Kosti I."/>
            <person name="LaButti K."/>
            <person name="Lindquist E.A."/>
            <person name="Lucas S."/>
            <person name="Salamov A.A."/>
            <person name="Bradshaw R.E."/>
            <person name="Ciuffetti L."/>
            <person name="Hamelin R.C."/>
            <person name="Kema G.H.J."/>
            <person name="Lawrence C."/>
            <person name="Scott J.A."/>
            <person name="Spatafora J.W."/>
            <person name="Turgeon B.G."/>
            <person name="de Wit P.J.G.M."/>
            <person name="Zhong S."/>
            <person name="Goodwin S.B."/>
            <person name="Grigoriev I.V."/>
        </authorList>
    </citation>
    <scope>NUCLEOTIDE SEQUENCE [LARGE SCALE GENOMIC DNA]</scope>
    <source>
        <strain evidence="2 3">SO2202</strain>
    </source>
</reference>